<sequence length="51" mass="5879">MDFPFCASSTLLSHFHNSLGFWRYQKTNKVSRLCSTTTTIIITNIQPTKKN</sequence>
<dbReference type="EMBL" id="GGEC01077255">
    <property type="protein sequence ID" value="MBX57739.1"/>
    <property type="molecule type" value="Transcribed_RNA"/>
</dbReference>
<dbReference type="AlphaFoldDB" id="A0A2P2PSY2"/>
<name>A0A2P2PSY2_RHIMU</name>
<proteinExistence type="predicted"/>
<reference evidence="1" key="1">
    <citation type="submission" date="2018-02" db="EMBL/GenBank/DDBJ databases">
        <title>Rhizophora mucronata_Transcriptome.</title>
        <authorList>
            <person name="Meera S.P."/>
            <person name="Sreeshan A."/>
            <person name="Augustine A."/>
        </authorList>
    </citation>
    <scope>NUCLEOTIDE SEQUENCE</scope>
    <source>
        <tissue evidence="1">Leaf</tissue>
    </source>
</reference>
<evidence type="ECO:0000313" key="1">
    <source>
        <dbReference type="EMBL" id="MBX57739.1"/>
    </source>
</evidence>
<protein>
    <submittedName>
        <fullName evidence="1">Uncharacterized protein</fullName>
    </submittedName>
</protein>
<organism evidence="1">
    <name type="scientific">Rhizophora mucronata</name>
    <name type="common">Asiatic mangrove</name>
    <dbReference type="NCBI Taxonomy" id="61149"/>
    <lineage>
        <taxon>Eukaryota</taxon>
        <taxon>Viridiplantae</taxon>
        <taxon>Streptophyta</taxon>
        <taxon>Embryophyta</taxon>
        <taxon>Tracheophyta</taxon>
        <taxon>Spermatophyta</taxon>
        <taxon>Magnoliopsida</taxon>
        <taxon>eudicotyledons</taxon>
        <taxon>Gunneridae</taxon>
        <taxon>Pentapetalae</taxon>
        <taxon>rosids</taxon>
        <taxon>fabids</taxon>
        <taxon>Malpighiales</taxon>
        <taxon>Rhizophoraceae</taxon>
        <taxon>Rhizophora</taxon>
    </lineage>
</organism>
<accession>A0A2P2PSY2</accession>